<dbReference type="PANTHER" id="PTHR13798:SF4">
    <property type="entry name" value="RNA-BINDING PROTEIN 7"/>
    <property type="match status" value="1"/>
</dbReference>
<dbReference type="AlphaFoldDB" id="A0A7J7W9W9"/>
<organism evidence="14 15">
    <name type="scientific">Rhinolophus ferrumequinum</name>
    <name type="common">Greater horseshoe bat</name>
    <dbReference type="NCBI Taxonomy" id="59479"/>
    <lineage>
        <taxon>Eukaryota</taxon>
        <taxon>Metazoa</taxon>
        <taxon>Chordata</taxon>
        <taxon>Craniata</taxon>
        <taxon>Vertebrata</taxon>
        <taxon>Euteleostomi</taxon>
        <taxon>Mammalia</taxon>
        <taxon>Eutheria</taxon>
        <taxon>Laurasiatheria</taxon>
        <taxon>Chiroptera</taxon>
        <taxon>Yinpterochiroptera</taxon>
        <taxon>Rhinolophoidea</taxon>
        <taxon>Rhinolophidae</taxon>
        <taxon>Rhinolophinae</taxon>
        <taxon>Rhinolophus</taxon>
    </lineage>
</organism>
<dbReference type="SMART" id="SM00360">
    <property type="entry name" value="RRM"/>
    <property type="match status" value="1"/>
</dbReference>
<dbReference type="InterPro" id="IPR034500">
    <property type="entry name" value="RBM7_RRM"/>
</dbReference>
<gene>
    <name evidence="14" type="ORF">mRhiFer1_014175</name>
</gene>
<evidence type="ECO:0000313" key="14">
    <source>
        <dbReference type="EMBL" id="KAF6334103.1"/>
    </source>
</evidence>
<evidence type="ECO:0000256" key="1">
    <source>
        <dbReference type="ARBA" id="ARBA00004642"/>
    </source>
</evidence>
<sequence>MGAAAAEADRTLFVGNLETKVTEELLFELFHQAGPVIKVKIPKDKDGKPKQFAFVNFKHEVSVPYAMNLLNGIKLFGRPIKIQFRSGSSHASQDVSLSYPQHHVGNSSPTSTSPSRYERTVDNMTPSTQMNNVLRQMSYSGKYGSPHLDQSGFSPSVQSHNHTFNQSSSSQWRQDTPSSQRQVRQNSHPYIADRHYSREQRYTDHGSDHHYRGRDDFFYEDRNHDGWSHDYDNRRDSRAGKWHSSRH</sequence>
<dbReference type="GO" id="GO:0051321">
    <property type="term" value="P:meiotic cell cycle"/>
    <property type="evidence" value="ECO:0007669"/>
    <property type="project" value="UniProtKB-KW"/>
</dbReference>
<dbReference type="GO" id="GO:0000381">
    <property type="term" value="P:regulation of alternative mRNA splicing, via spliceosome"/>
    <property type="evidence" value="ECO:0007669"/>
    <property type="project" value="TreeGrafter"/>
</dbReference>
<dbReference type="PANTHER" id="PTHR13798">
    <property type="entry name" value="RNA BINDING MOTIF RBM PROTEIN -RELATED"/>
    <property type="match status" value="1"/>
</dbReference>
<evidence type="ECO:0000256" key="6">
    <source>
        <dbReference type="ARBA" id="ARBA00023242"/>
    </source>
</evidence>
<keyword evidence="4 11" id="KW-0694">RNA-binding</keyword>
<dbReference type="EMBL" id="JACAGC010000011">
    <property type="protein sequence ID" value="KAF6334103.1"/>
    <property type="molecule type" value="Genomic_DNA"/>
</dbReference>
<evidence type="ECO:0000256" key="2">
    <source>
        <dbReference type="ARBA" id="ARBA00022481"/>
    </source>
</evidence>
<keyword evidence="5" id="KW-0007">Acetylation</keyword>
<proteinExistence type="predicted"/>
<comment type="subcellular location">
    <subcellularLocation>
        <location evidence="1">Nucleus</location>
        <location evidence="1">Nucleoplasm</location>
    </subcellularLocation>
</comment>
<feature type="compositionally biased region" description="Basic and acidic residues" evidence="12">
    <location>
        <begin position="223"/>
        <end position="239"/>
    </location>
</feature>
<dbReference type="GO" id="GO:0003727">
    <property type="term" value="F:single-stranded RNA binding"/>
    <property type="evidence" value="ECO:0007669"/>
    <property type="project" value="TreeGrafter"/>
</dbReference>
<evidence type="ECO:0000256" key="8">
    <source>
        <dbReference type="ARBA" id="ARBA00064012"/>
    </source>
</evidence>
<evidence type="ECO:0000256" key="12">
    <source>
        <dbReference type="SAM" id="MobiDB-lite"/>
    </source>
</evidence>
<evidence type="ECO:0000256" key="3">
    <source>
        <dbReference type="ARBA" id="ARBA00022553"/>
    </source>
</evidence>
<feature type="compositionally biased region" description="Basic and acidic residues" evidence="12">
    <location>
        <begin position="191"/>
        <end position="210"/>
    </location>
</feature>
<keyword evidence="2" id="KW-0488">Methylation</keyword>
<dbReference type="Pfam" id="PF00076">
    <property type="entry name" value="RRM_1"/>
    <property type="match status" value="1"/>
</dbReference>
<keyword evidence="6" id="KW-0539">Nucleus</keyword>
<dbReference type="GO" id="GO:0005654">
    <property type="term" value="C:nucleoplasm"/>
    <property type="evidence" value="ECO:0007669"/>
    <property type="project" value="UniProtKB-SubCell"/>
</dbReference>
<protein>
    <recommendedName>
        <fullName evidence="9">RNA-binding protein 7</fullName>
    </recommendedName>
    <alternativeName>
        <fullName evidence="10">RNA-binding motif protein 7</fullName>
    </alternativeName>
</protein>
<evidence type="ECO:0000256" key="4">
    <source>
        <dbReference type="ARBA" id="ARBA00022884"/>
    </source>
</evidence>
<feature type="compositionally biased region" description="Polar residues" evidence="12">
    <location>
        <begin position="151"/>
        <end position="188"/>
    </location>
</feature>
<dbReference type="InterPro" id="IPR052285">
    <property type="entry name" value="NEXT_complex_subunit"/>
</dbReference>
<dbReference type="Proteomes" id="UP000585614">
    <property type="component" value="Unassembled WGS sequence"/>
</dbReference>
<dbReference type="InterPro" id="IPR000504">
    <property type="entry name" value="RRM_dom"/>
</dbReference>
<keyword evidence="3" id="KW-0597">Phosphoprotein</keyword>
<feature type="domain" description="RRM" evidence="13">
    <location>
        <begin position="10"/>
        <end position="87"/>
    </location>
</feature>
<evidence type="ECO:0000256" key="11">
    <source>
        <dbReference type="PROSITE-ProRule" id="PRU00176"/>
    </source>
</evidence>
<evidence type="ECO:0000256" key="5">
    <source>
        <dbReference type="ARBA" id="ARBA00022990"/>
    </source>
</evidence>
<feature type="compositionally biased region" description="Polar residues" evidence="12">
    <location>
        <begin position="122"/>
        <end position="139"/>
    </location>
</feature>
<evidence type="ECO:0000256" key="10">
    <source>
        <dbReference type="ARBA" id="ARBA00080345"/>
    </source>
</evidence>
<feature type="region of interest" description="Disordered" evidence="12">
    <location>
        <begin position="92"/>
        <end position="210"/>
    </location>
</feature>
<reference evidence="14 15" key="1">
    <citation type="journal article" date="2020" name="Nature">
        <title>Six reference-quality genomes reveal evolution of bat adaptations.</title>
        <authorList>
            <person name="Jebb D."/>
            <person name="Huang Z."/>
            <person name="Pippel M."/>
            <person name="Hughes G.M."/>
            <person name="Lavrichenko K."/>
            <person name="Devanna P."/>
            <person name="Winkler S."/>
            <person name="Jermiin L.S."/>
            <person name="Skirmuntt E.C."/>
            <person name="Katzourakis A."/>
            <person name="Burkitt-Gray L."/>
            <person name="Ray D.A."/>
            <person name="Sullivan K.A.M."/>
            <person name="Roscito J.G."/>
            <person name="Kirilenko B.M."/>
            <person name="Davalos L.M."/>
            <person name="Corthals A.P."/>
            <person name="Power M.L."/>
            <person name="Jones G."/>
            <person name="Ransome R.D."/>
            <person name="Dechmann D.K.N."/>
            <person name="Locatelli A.G."/>
            <person name="Puechmaille S.J."/>
            <person name="Fedrigo O."/>
            <person name="Jarvis E.D."/>
            <person name="Hiller M."/>
            <person name="Vernes S.C."/>
            <person name="Myers E.W."/>
            <person name="Teeling E.C."/>
        </authorList>
    </citation>
    <scope>NUCLEOTIDE SEQUENCE [LARGE SCALE GENOMIC DNA]</scope>
    <source>
        <strain evidence="14">MRhiFer1</strain>
        <tissue evidence="14">Lung</tissue>
    </source>
</reference>
<name>A0A7J7W9W9_RHIFE</name>
<keyword evidence="7" id="KW-0469">Meiosis</keyword>
<accession>A0A7J7W9W9</accession>
<dbReference type="SUPFAM" id="SSF54928">
    <property type="entry name" value="RNA-binding domain, RBD"/>
    <property type="match status" value="1"/>
</dbReference>
<evidence type="ECO:0000313" key="15">
    <source>
        <dbReference type="Proteomes" id="UP000585614"/>
    </source>
</evidence>
<comment type="subunit">
    <text evidence="8">Component of the nuclear exosome targeting (NEXT) complex composed of MTREX, ZCCHC8, and RBM7 that directs a subset of non-coding short-lived RNAs for exosomal degradation. Interacts with ZCCHC8 and SF3B2/SAP145. Binds to MTREX through ZCCHC8. Interacts with YWHAE and YWHAZ; these interactions are stress-dependent and RBM7 phosphorylation dependent; release RNA from the NEXT complex and may affect RNA targeting to the nuclear RNA exosomome for degradation. Interacts with MEPCE and LARP7, the core subunits of 7SK snRNP; upon genotoxic stress this interaction is enhanced, triggering the release of inactive P-TEFb complex from the core and P-TEFb complex activation.</text>
</comment>
<feature type="compositionally biased region" description="Polar residues" evidence="12">
    <location>
        <begin position="92"/>
        <end position="115"/>
    </location>
</feature>
<evidence type="ECO:0000256" key="7">
    <source>
        <dbReference type="ARBA" id="ARBA00023254"/>
    </source>
</evidence>
<dbReference type="FunFam" id="3.30.70.330:FF:000261">
    <property type="entry name" value="RNA-binding motif protein 7"/>
    <property type="match status" value="1"/>
</dbReference>
<evidence type="ECO:0000256" key="9">
    <source>
        <dbReference type="ARBA" id="ARBA00067651"/>
    </source>
</evidence>
<evidence type="ECO:0000259" key="13">
    <source>
        <dbReference type="PROSITE" id="PS50102"/>
    </source>
</evidence>
<dbReference type="InterPro" id="IPR012677">
    <property type="entry name" value="Nucleotide-bd_a/b_plait_sf"/>
</dbReference>
<dbReference type="CDD" id="cd12592">
    <property type="entry name" value="RRM_RBM7"/>
    <property type="match status" value="1"/>
</dbReference>
<dbReference type="InterPro" id="IPR035979">
    <property type="entry name" value="RBD_domain_sf"/>
</dbReference>
<feature type="region of interest" description="Disordered" evidence="12">
    <location>
        <begin position="223"/>
        <end position="247"/>
    </location>
</feature>
<dbReference type="PROSITE" id="PS50102">
    <property type="entry name" value="RRM"/>
    <property type="match status" value="1"/>
</dbReference>
<dbReference type="Gene3D" id="3.30.70.330">
    <property type="match status" value="1"/>
</dbReference>
<comment type="caution">
    <text evidence="14">The sequence shown here is derived from an EMBL/GenBank/DDBJ whole genome shotgun (WGS) entry which is preliminary data.</text>
</comment>